<evidence type="ECO:0000256" key="6">
    <source>
        <dbReference type="SAM" id="Phobius"/>
    </source>
</evidence>
<dbReference type="InterPro" id="IPR005349">
    <property type="entry name" value="TMEM14"/>
</dbReference>
<dbReference type="Gene3D" id="1.10.10.1740">
    <property type="entry name" value="Transmembrane protein 14-like"/>
    <property type="match status" value="1"/>
</dbReference>
<comment type="subcellular location">
    <subcellularLocation>
        <location evidence="1">Membrane</location>
    </subcellularLocation>
</comment>
<evidence type="ECO:0000256" key="1">
    <source>
        <dbReference type="ARBA" id="ARBA00004370"/>
    </source>
</evidence>
<dbReference type="EMBL" id="JARQZJ010000132">
    <property type="protein sequence ID" value="KAK9892084.1"/>
    <property type="molecule type" value="Genomic_DNA"/>
</dbReference>
<sequence>MTGDIIGFFYAGIVAAGGIVGYVKAGSIPSLVAGLVFGSALIYGAYQQSVVPPNYIPQLVTASILTGAMGCRFYNSGKIVPAGLICIISVAVIVKIALGASGLLTGWLGSRSKKSSLPNVTFDPHSTSTLPTTSLTTEA</sequence>
<accession>A0AAW1V9Q2</accession>
<evidence type="ECO:0000313" key="7">
    <source>
        <dbReference type="EMBL" id="KAK9892084.1"/>
    </source>
</evidence>
<organism evidence="7 8">
    <name type="scientific">Henosepilachna vigintioctopunctata</name>
    <dbReference type="NCBI Taxonomy" id="420089"/>
    <lineage>
        <taxon>Eukaryota</taxon>
        <taxon>Metazoa</taxon>
        <taxon>Ecdysozoa</taxon>
        <taxon>Arthropoda</taxon>
        <taxon>Hexapoda</taxon>
        <taxon>Insecta</taxon>
        <taxon>Pterygota</taxon>
        <taxon>Neoptera</taxon>
        <taxon>Endopterygota</taxon>
        <taxon>Coleoptera</taxon>
        <taxon>Polyphaga</taxon>
        <taxon>Cucujiformia</taxon>
        <taxon>Coccinelloidea</taxon>
        <taxon>Coccinellidae</taxon>
        <taxon>Epilachninae</taxon>
        <taxon>Epilachnini</taxon>
        <taxon>Henosepilachna</taxon>
    </lineage>
</organism>
<dbReference type="PANTHER" id="PTHR12668">
    <property type="entry name" value="TRANSMEMBRANE PROTEIN 14, 15"/>
    <property type="match status" value="1"/>
</dbReference>
<evidence type="ECO:0000256" key="4">
    <source>
        <dbReference type="ARBA" id="ARBA00022989"/>
    </source>
</evidence>
<dbReference type="GO" id="GO:0031966">
    <property type="term" value="C:mitochondrial membrane"/>
    <property type="evidence" value="ECO:0007669"/>
    <property type="project" value="TreeGrafter"/>
</dbReference>
<evidence type="ECO:0000256" key="3">
    <source>
        <dbReference type="ARBA" id="ARBA00022692"/>
    </source>
</evidence>
<gene>
    <name evidence="7" type="ORF">WA026_018286</name>
</gene>
<evidence type="ECO:0000313" key="8">
    <source>
        <dbReference type="Proteomes" id="UP001431783"/>
    </source>
</evidence>
<evidence type="ECO:0000256" key="2">
    <source>
        <dbReference type="ARBA" id="ARBA00007590"/>
    </source>
</evidence>
<keyword evidence="5 6" id="KW-0472">Membrane</keyword>
<dbReference type="AlphaFoldDB" id="A0AAW1V9Q2"/>
<feature type="transmembrane region" description="Helical" evidence="6">
    <location>
        <begin position="82"/>
        <end position="108"/>
    </location>
</feature>
<comment type="caution">
    <text evidence="7">The sequence shown here is derived from an EMBL/GenBank/DDBJ whole genome shotgun (WGS) entry which is preliminary data.</text>
</comment>
<dbReference type="PANTHER" id="PTHR12668:SF43">
    <property type="entry name" value="TRANSMEMBRANE PROTEIN 14 HOMOLOG"/>
    <property type="match status" value="1"/>
</dbReference>
<dbReference type="Proteomes" id="UP001431783">
    <property type="component" value="Unassembled WGS sequence"/>
</dbReference>
<dbReference type="GO" id="GO:0070453">
    <property type="term" value="P:regulation of heme biosynthetic process"/>
    <property type="evidence" value="ECO:0007669"/>
    <property type="project" value="TreeGrafter"/>
</dbReference>
<name>A0AAW1V9Q2_9CUCU</name>
<comment type="similarity">
    <text evidence="2">Belongs to the TMEM14 family.</text>
</comment>
<proteinExistence type="inferred from homology"/>
<keyword evidence="3 6" id="KW-0812">Transmembrane</keyword>
<keyword evidence="4 6" id="KW-1133">Transmembrane helix</keyword>
<keyword evidence="8" id="KW-1185">Reference proteome</keyword>
<protein>
    <recommendedName>
        <fullName evidence="9">Transmembrane protein 14C</fullName>
    </recommendedName>
</protein>
<dbReference type="Pfam" id="PF03647">
    <property type="entry name" value="Tmemb_14"/>
    <property type="match status" value="1"/>
</dbReference>
<feature type="transmembrane region" description="Helical" evidence="6">
    <location>
        <begin position="6"/>
        <end position="23"/>
    </location>
</feature>
<feature type="transmembrane region" description="Helical" evidence="6">
    <location>
        <begin position="30"/>
        <end position="49"/>
    </location>
</feature>
<evidence type="ECO:0008006" key="9">
    <source>
        <dbReference type="Google" id="ProtNLM"/>
    </source>
</evidence>
<reference evidence="7 8" key="1">
    <citation type="submission" date="2023-03" db="EMBL/GenBank/DDBJ databases">
        <title>Genome insight into feeding habits of ladybird beetles.</title>
        <authorList>
            <person name="Li H.-S."/>
            <person name="Huang Y.-H."/>
            <person name="Pang H."/>
        </authorList>
    </citation>
    <scope>NUCLEOTIDE SEQUENCE [LARGE SCALE GENOMIC DNA]</scope>
    <source>
        <strain evidence="7">SYSU_2023b</strain>
        <tissue evidence="7">Whole body</tissue>
    </source>
</reference>
<dbReference type="InterPro" id="IPR044890">
    <property type="entry name" value="TMEM14_sf"/>
</dbReference>
<evidence type="ECO:0000256" key="5">
    <source>
        <dbReference type="ARBA" id="ARBA00023136"/>
    </source>
</evidence>